<dbReference type="AlphaFoldDB" id="A0A1M7S8G3"/>
<proteinExistence type="predicted"/>
<dbReference type="OrthoDB" id="9795058at2"/>
<dbReference type="Pfam" id="PF02591">
    <property type="entry name" value="Zn_ribbon_9"/>
    <property type="match status" value="1"/>
</dbReference>
<dbReference type="InterPro" id="IPR052376">
    <property type="entry name" value="Oxidative_Scav/Glycosyltrans"/>
</dbReference>
<evidence type="ECO:0000313" key="5">
    <source>
        <dbReference type="Proteomes" id="UP000186469"/>
    </source>
</evidence>
<dbReference type="RefSeq" id="WP_072696281.1">
    <property type="nucleotide sequence ID" value="NZ_FRDI01000003.1"/>
</dbReference>
<gene>
    <name evidence="4" type="ORF">SAMN02745728_00578</name>
</gene>
<dbReference type="Pfam" id="PF24481">
    <property type="entry name" value="CT398_CC"/>
    <property type="match status" value="1"/>
</dbReference>
<accession>A0A1M7S8G3</accession>
<feature type="domain" description="CT398-like coiled coil hairpin" evidence="3">
    <location>
        <begin position="14"/>
        <end position="186"/>
    </location>
</feature>
<organism evidence="4 5">
    <name type="scientific">Desulfovibrio litoralis DSM 11393</name>
    <dbReference type="NCBI Taxonomy" id="1121455"/>
    <lineage>
        <taxon>Bacteria</taxon>
        <taxon>Pseudomonadati</taxon>
        <taxon>Thermodesulfobacteriota</taxon>
        <taxon>Desulfovibrionia</taxon>
        <taxon>Desulfovibrionales</taxon>
        <taxon>Desulfovibrionaceae</taxon>
        <taxon>Desulfovibrio</taxon>
    </lineage>
</organism>
<feature type="domain" description="C4-type zinc ribbon" evidence="2">
    <location>
        <begin position="201"/>
        <end position="232"/>
    </location>
</feature>
<evidence type="ECO:0000259" key="2">
    <source>
        <dbReference type="Pfam" id="PF02591"/>
    </source>
</evidence>
<reference evidence="4 5" key="1">
    <citation type="submission" date="2016-12" db="EMBL/GenBank/DDBJ databases">
        <authorList>
            <person name="Song W.-J."/>
            <person name="Kurnit D.M."/>
        </authorList>
    </citation>
    <scope>NUCLEOTIDE SEQUENCE [LARGE SCALE GENOMIC DNA]</scope>
    <source>
        <strain evidence="4 5">DSM 11393</strain>
    </source>
</reference>
<feature type="coiled-coil region" evidence="1">
    <location>
        <begin position="132"/>
        <end position="166"/>
    </location>
</feature>
<keyword evidence="1" id="KW-0175">Coiled coil</keyword>
<sequence>MSIYLSQIAQLVALQKVDNEIYDLNKELAKGPLEVEKLRTELETVEKEKKHLEEKLEHIKEQAKRLDIAIDDDGAKLEKSKSKLMQVGSEKEYNAVISELDVLEKNTRGREDEKKMLLDELNHQSTRYAEVNERYESLLAQFNEKSESLQEVVDKCNKRLAVLNEERKHSGCEIPEPVLQRYEFIKGRLEHPVIVFVKEAVCSGCNISVPPQIFIELQKGTQILSCPNCQRLIYWCEHFHRPE</sequence>
<protein>
    <submittedName>
        <fullName evidence="4">Uncharacterized protein</fullName>
    </submittedName>
</protein>
<dbReference type="EMBL" id="FRDI01000003">
    <property type="protein sequence ID" value="SHN54733.1"/>
    <property type="molecule type" value="Genomic_DNA"/>
</dbReference>
<evidence type="ECO:0000259" key="3">
    <source>
        <dbReference type="Pfam" id="PF24481"/>
    </source>
</evidence>
<evidence type="ECO:0000313" key="4">
    <source>
        <dbReference type="EMBL" id="SHN54733.1"/>
    </source>
</evidence>
<name>A0A1M7S8G3_9BACT</name>
<dbReference type="PANTHER" id="PTHR39082:SF1">
    <property type="entry name" value="SCAVENGER RECEPTOR CLASS A MEMBER 3"/>
    <property type="match status" value="1"/>
</dbReference>
<keyword evidence="5" id="KW-1185">Reference proteome</keyword>
<dbReference type="STRING" id="1121455.SAMN02745728_00578"/>
<feature type="coiled-coil region" evidence="1">
    <location>
        <begin position="35"/>
        <end position="69"/>
    </location>
</feature>
<dbReference type="PANTHER" id="PTHR39082">
    <property type="entry name" value="PHOSPHOLIPASE C-BETA-2-RELATED"/>
    <property type="match status" value="1"/>
</dbReference>
<evidence type="ECO:0000256" key="1">
    <source>
        <dbReference type="SAM" id="Coils"/>
    </source>
</evidence>
<dbReference type="InterPro" id="IPR056003">
    <property type="entry name" value="CT398_CC_hairpin"/>
</dbReference>
<dbReference type="InterPro" id="IPR003743">
    <property type="entry name" value="Zf-RING_7"/>
</dbReference>
<dbReference type="Proteomes" id="UP000186469">
    <property type="component" value="Unassembled WGS sequence"/>
</dbReference>
<dbReference type="Gene3D" id="1.10.287.1490">
    <property type="match status" value="1"/>
</dbReference>